<feature type="transmembrane region" description="Helical" evidence="1">
    <location>
        <begin position="30"/>
        <end position="54"/>
    </location>
</feature>
<keyword evidence="1" id="KW-1133">Transmembrane helix</keyword>
<reference evidence="2 3" key="1">
    <citation type="journal article" date="2021" name="Elife">
        <title>Chloroplast acquisition without the gene transfer in kleptoplastic sea slugs, Plakobranchus ocellatus.</title>
        <authorList>
            <person name="Maeda T."/>
            <person name="Takahashi S."/>
            <person name="Yoshida T."/>
            <person name="Shimamura S."/>
            <person name="Takaki Y."/>
            <person name="Nagai Y."/>
            <person name="Toyoda A."/>
            <person name="Suzuki Y."/>
            <person name="Arimoto A."/>
            <person name="Ishii H."/>
            <person name="Satoh N."/>
            <person name="Nishiyama T."/>
            <person name="Hasebe M."/>
            <person name="Maruyama T."/>
            <person name="Minagawa J."/>
            <person name="Obokata J."/>
            <person name="Shigenobu S."/>
        </authorList>
    </citation>
    <scope>NUCLEOTIDE SEQUENCE [LARGE SCALE GENOMIC DNA]</scope>
</reference>
<evidence type="ECO:0000256" key="1">
    <source>
        <dbReference type="SAM" id="Phobius"/>
    </source>
</evidence>
<keyword evidence="1" id="KW-0472">Membrane</keyword>
<proteinExistence type="predicted"/>
<protein>
    <submittedName>
        <fullName evidence="2">Uncharacterized protein</fullName>
    </submittedName>
</protein>
<comment type="caution">
    <text evidence="2">The sequence shown here is derived from an EMBL/GenBank/DDBJ whole genome shotgun (WGS) entry which is preliminary data.</text>
</comment>
<evidence type="ECO:0000313" key="3">
    <source>
        <dbReference type="Proteomes" id="UP000762676"/>
    </source>
</evidence>
<organism evidence="2 3">
    <name type="scientific">Elysia marginata</name>
    <dbReference type="NCBI Taxonomy" id="1093978"/>
    <lineage>
        <taxon>Eukaryota</taxon>
        <taxon>Metazoa</taxon>
        <taxon>Spiralia</taxon>
        <taxon>Lophotrochozoa</taxon>
        <taxon>Mollusca</taxon>
        <taxon>Gastropoda</taxon>
        <taxon>Heterobranchia</taxon>
        <taxon>Euthyneura</taxon>
        <taxon>Panpulmonata</taxon>
        <taxon>Sacoglossa</taxon>
        <taxon>Placobranchoidea</taxon>
        <taxon>Plakobranchidae</taxon>
        <taxon>Elysia</taxon>
    </lineage>
</organism>
<dbReference type="Proteomes" id="UP000762676">
    <property type="component" value="Unassembled WGS sequence"/>
</dbReference>
<keyword evidence="3" id="KW-1185">Reference proteome</keyword>
<accession>A0AAV4F3T0</accession>
<dbReference type="EMBL" id="BMAT01011146">
    <property type="protein sequence ID" value="GFR67405.1"/>
    <property type="molecule type" value="Genomic_DNA"/>
</dbReference>
<name>A0AAV4F3T0_9GAST</name>
<keyword evidence="1" id="KW-0812">Transmembrane</keyword>
<dbReference type="AlphaFoldDB" id="A0AAV4F3T0"/>
<gene>
    <name evidence="2" type="ORF">ElyMa_005581500</name>
</gene>
<evidence type="ECO:0000313" key="2">
    <source>
        <dbReference type="EMBL" id="GFR67405.1"/>
    </source>
</evidence>
<sequence>MTALTVVGVACSAAGVIIFGLKIQDSSELSLRWCLPVCAAGSGMGFVAFVIFLISVLNRPKFKHAGHFVSGFYADPDRDRMYVVENIEMKQRAANHPIEGQGHANPAVIGSY</sequence>